<dbReference type="InterPro" id="IPR000030">
    <property type="entry name" value="PPE_dom"/>
</dbReference>
<feature type="domain" description="PPE" evidence="2">
    <location>
        <begin position="3"/>
        <end position="165"/>
    </location>
</feature>
<dbReference type="EMBL" id="UPHP01000003">
    <property type="protein sequence ID" value="VBA32741.1"/>
    <property type="molecule type" value="Genomic_DNA"/>
</dbReference>
<reference evidence="4 6" key="1">
    <citation type="submission" date="2018-09" db="EMBL/GenBank/DDBJ databases">
        <authorList>
            <person name="Tagini F."/>
        </authorList>
    </citation>
    <scope>NUCLEOTIDE SEQUENCE [LARGE SCALE GENOMIC DNA]</scope>
    <source>
        <strain evidence="4 6">MK136</strain>
    </source>
</reference>
<dbReference type="InterPro" id="IPR022171">
    <property type="entry name" value="PPE_C"/>
</dbReference>
<dbReference type="Gene3D" id="1.20.1260.20">
    <property type="entry name" value="PPE superfamily"/>
    <property type="match status" value="1"/>
</dbReference>
<proteinExistence type="inferred from homology"/>
<evidence type="ECO:0000313" key="6">
    <source>
        <dbReference type="Proteomes" id="UP000273307"/>
    </source>
</evidence>
<evidence type="ECO:0000259" key="2">
    <source>
        <dbReference type="Pfam" id="PF00823"/>
    </source>
</evidence>
<dbReference type="OrthoDB" id="4760747at2"/>
<gene>
    <name evidence="4" type="ORF">LAUMK136_00331</name>
    <name evidence="5" type="ORF">LAUMK136_00334</name>
</gene>
<dbReference type="Proteomes" id="UP000273307">
    <property type="component" value="Unassembled WGS sequence"/>
</dbReference>
<keyword evidence="6" id="KW-1185">Reference proteome</keyword>
<comment type="similarity">
    <text evidence="1">Belongs to the mycobacterial PPE family.</text>
</comment>
<evidence type="ECO:0000256" key="1">
    <source>
        <dbReference type="ARBA" id="ARBA00010652"/>
    </source>
</evidence>
<evidence type="ECO:0000313" key="4">
    <source>
        <dbReference type="EMBL" id="VBA32741.1"/>
    </source>
</evidence>
<dbReference type="EMBL" id="UPHP01000003">
    <property type="protein sequence ID" value="VBA32747.1"/>
    <property type="molecule type" value="Genomic_DNA"/>
</dbReference>
<evidence type="ECO:0000259" key="3">
    <source>
        <dbReference type="Pfam" id="PF12484"/>
    </source>
</evidence>
<dbReference type="Pfam" id="PF12484">
    <property type="entry name" value="PPE-SVP"/>
    <property type="match status" value="1"/>
</dbReference>
<protein>
    <submittedName>
        <fullName evidence="4">Putative PPE family protein PPE32</fullName>
    </submittedName>
</protein>
<dbReference type="SUPFAM" id="SSF140459">
    <property type="entry name" value="PE/PPE dimer-like"/>
    <property type="match status" value="1"/>
</dbReference>
<name>A0A498PPV4_9MYCO</name>
<sequence length="404" mass="40315">MVDYGSLPPEINSARIYAGPGASSLVSAAAAWSGLTSELQAAVAGHRSVIDALTAGPWLGPAAVKLLAAVSPFITWLDISAEQAAQSASQASVAATAYETARLASVPPPVIAANRALLAQLVTTNLLGQNTPAIGTTEAQYAEFWAQDSSAMYTYASNAAAATQMPDLPQPAAVVDPGGLADQAVAVFKAQHQAVMTNVRNVMDPWGARISDMLKTLSSPINGPAMDAWLVANTPLDDIVPLYSKYLSPYMNSMAAMIQSTQTIGQNSSGWSGIGNLANTLFKPAAAAPAAAKAAEGAASAAGAAASGAGQAAGNLGASAGGVAAGLGKSVGIGGLSAPASWVPWQATTNPGIAGAVSASLETGTNSFPMAPPLGQFVNGGGFGRNQPIYGFKPSVIAKPPAAG</sequence>
<dbReference type="AlphaFoldDB" id="A0A498PPV4"/>
<evidence type="ECO:0000313" key="5">
    <source>
        <dbReference type="EMBL" id="VBA32747.1"/>
    </source>
</evidence>
<accession>A0A498PPV4</accession>
<feature type="domain" description="PPE family C-terminal" evidence="3">
    <location>
        <begin position="324"/>
        <end position="400"/>
    </location>
</feature>
<dbReference type="GO" id="GO:0052572">
    <property type="term" value="P:response to host immune response"/>
    <property type="evidence" value="ECO:0007669"/>
    <property type="project" value="TreeGrafter"/>
</dbReference>
<dbReference type="PANTHER" id="PTHR46766:SF1">
    <property type="entry name" value="GLUTAMINE-RICH PROTEIN 2"/>
    <property type="match status" value="1"/>
</dbReference>
<dbReference type="InterPro" id="IPR038332">
    <property type="entry name" value="PPE_sf"/>
</dbReference>
<organism evidence="4 6">
    <name type="scientific">Mycobacterium attenuatum</name>
    <dbReference type="NCBI Taxonomy" id="2341086"/>
    <lineage>
        <taxon>Bacteria</taxon>
        <taxon>Bacillati</taxon>
        <taxon>Actinomycetota</taxon>
        <taxon>Actinomycetes</taxon>
        <taxon>Mycobacteriales</taxon>
        <taxon>Mycobacteriaceae</taxon>
        <taxon>Mycobacterium</taxon>
    </lineage>
</organism>
<dbReference type="RefSeq" id="WP_122498832.1">
    <property type="nucleotide sequence ID" value="NZ_UPHP01000003.1"/>
</dbReference>
<dbReference type="PANTHER" id="PTHR46766">
    <property type="entry name" value="GLUTAMINE-RICH PROTEIN 2"/>
    <property type="match status" value="1"/>
</dbReference>
<dbReference type="Pfam" id="PF00823">
    <property type="entry name" value="PPE"/>
    <property type="match status" value="1"/>
</dbReference>